<evidence type="ECO:0000256" key="3">
    <source>
        <dbReference type="ARBA" id="ARBA00022692"/>
    </source>
</evidence>
<evidence type="ECO:0000259" key="7">
    <source>
        <dbReference type="Pfam" id="PF07810"/>
    </source>
</evidence>
<feature type="transmembrane region" description="Helical" evidence="6">
    <location>
        <begin position="189"/>
        <end position="217"/>
    </location>
</feature>
<dbReference type="InterPro" id="IPR038900">
    <property type="entry name" value="TMC"/>
</dbReference>
<keyword evidence="5 6" id="KW-0472">Membrane</keyword>
<feature type="transmembrane region" description="Helical" evidence="6">
    <location>
        <begin position="48"/>
        <end position="66"/>
    </location>
</feature>
<dbReference type="InterPro" id="IPR012496">
    <property type="entry name" value="TMC_dom"/>
</dbReference>
<sequence>MMVGESRNSLERKTIPEEEISRSMDLKTIWDAEEAILEEKEKKKSSNSIFVLNLLNLYTLFIALFWKQQDLKKEIEQQSLISPNCTDSQDILTESILNSTVSMNCSQQSVNNSSSSVCWETMIGQEVLKLTIMDLVFVLGTILIQDFIRGLFVRYCNILCCWDLEKKFPEYGDFKTAENLLHLINNQGVIWLGTFFSPGLPVLNLLKLLILLYVRCWSVMVCNVPQEAIFRSSRSNNFYYGLLLIMLFLSMLPPLFAIVAVEPSPDCGPFSGHEKMFHILTETLEDELPPLATSILNYATSPGIIIPVFMLLG</sequence>
<keyword evidence="9" id="KW-1185">Reference proteome</keyword>
<keyword evidence="3 6" id="KW-0812">Transmembrane</keyword>
<dbReference type="Proteomes" id="UP001186944">
    <property type="component" value="Unassembled WGS sequence"/>
</dbReference>
<feature type="transmembrane region" description="Helical" evidence="6">
    <location>
        <begin position="238"/>
        <end position="261"/>
    </location>
</feature>
<dbReference type="Pfam" id="PF07810">
    <property type="entry name" value="TMC"/>
    <property type="match status" value="1"/>
</dbReference>
<comment type="similarity">
    <text evidence="2">Belongs to the TMC family.</text>
</comment>
<evidence type="ECO:0000256" key="1">
    <source>
        <dbReference type="ARBA" id="ARBA00004141"/>
    </source>
</evidence>
<dbReference type="EMBL" id="VSWD01000011">
    <property type="protein sequence ID" value="KAK3087842.1"/>
    <property type="molecule type" value="Genomic_DNA"/>
</dbReference>
<dbReference type="GO" id="GO:0005886">
    <property type="term" value="C:plasma membrane"/>
    <property type="evidence" value="ECO:0007669"/>
    <property type="project" value="InterPro"/>
</dbReference>
<feature type="domain" description="TMC" evidence="7">
    <location>
        <begin position="118"/>
        <end position="233"/>
    </location>
</feature>
<keyword evidence="4 6" id="KW-1133">Transmembrane helix</keyword>
<reference evidence="8" key="1">
    <citation type="submission" date="2019-08" db="EMBL/GenBank/DDBJ databases">
        <title>The improved chromosome-level genome for the pearl oyster Pinctada fucata martensii using PacBio sequencing and Hi-C.</title>
        <authorList>
            <person name="Zheng Z."/>
        </authorList>
    </citation>
    <scope>NUCLEOTIDE SEQUENCE</scope>
    <source>
        <strain evidence="8">ZZ-2019</strain>
        <tissue evidence="8">Adductor muscle</tissue>
    </source>
</reference>
<proteinExistence type="inferred from homology"/>
<comment type="caution">
    <text evidence="8">The sequence shown here is derived from an EMBL/GenBank/DDBJ whole genome shotgun (WGS) entry which is preliminary data.</text>
</comment>
<dbReference type="PANTHER" id="PTHR23302">
    <property type="entry name" value="TRANSMEMBRANE CHANNEL-RELATED"/>
    <property type="match status" value="1"/>
</dbReference>
<evidence type="ECO:0000256" key="2">
    <source>
        <dbReference type="ARBA" id="ARBA00006510"/>
    </source>
</evidence>
<evidence type="ECO:0000256" key="5">
    <source>
        <dbReference type="ARBA" id="ARBA00023136"/>
    </source>
</evidence>
<protein>
    <recommendedName>
        <fullName evidence="7">TMC domain-containing protein</fullName>
    </recommendedName>
</protein>
<dbReference type="GO" id="GO:0008381">
    <property type="term" value="F:mechanosensitive monoatomic ion channel activity"/>
    <property type="evidence" value="ECO:0007669"/>
    <property type="project" value="TreeGrafter"/>
</dbReference>
<name>A0AA88XSL1_PINIB</name>
<accession>A0AA88XSL1</accession>
<feature type="transmembrane region" description="Helical" evidence="6">
    <location>
        <begin position="295"/>
        <end position="312"/>
    </location>
</feature>
<gene>
    <name evidence="8" type="ORF">FSP39_011380</name>
</gene>
<dbReference type="PANTHER" id="PTHR23302:SF40">
    <property type="entry name" value="TRANSMEMBRANE CHANNEL-LIKE PROTEIN"/>
    <property type="match status" value="1"/>
</dbReference>
<dbReference type="AlphaFoldDB" id="A0AA88XSL1"/>
<organism evidence="8 9">
    <name type="scientific">Pinctada imbricata</name>
    <name type="common">Atlantic pearl-oyster</name>
    <name type="synonym">Pinctada martensii</name>
    <dbReference type="NCBI Taxonomy" id="66713"/>
    <lineage>
        <taxon>Eukaryota</taxon>
        <taxon>Metazoa</taxon>
        <taxon>Spiralia</taxon>
        <taxon>Lophotrochozoa</taxon>
        <taxon>Mollusca</taxon>
        <taxon>Bivalvia</taxon>
        <taxon>Autobranchia</taxon>
        <taxon>Pteriomorphia</taxon>
        <taxon>Pterioida</taxon>
        <taxon>Pterioidea</taxon>
        <taxon>Pteriidae</taxon>
        <taxon>Pinctada</taxon>
    </lineage>
</organism>
<evidence type="ECO:0000256" key="4">
    <source>
        <dbReference type="ARBA" id="ARBA00022989"/>
    </source>
</evidence>
<evidence type="ECO:0000313" key="8">
    <source>
        <dbReference type="EMBL" id="KAK3087842.1"/>
    </source>
</evidence>
<evidence type="ECO:0000313" key="9">
    <source>
        <dbReference type="Proteomes" id="UP001186944"/>
    </source>
</evidence>
<comment type="subcellular location">
    <subcellularLocation>
        <location evidence="1">Membrane</location>
        <topology evidence="1">Multi-pass membrane protein</topology>
    </subcellularLocation>
</comment>
<evidence type="ECO:0000256" key="6">
    <source>
        <dbReference type="SAM" id="Phobius"/>
    </source>
</evidence>